<comment type="caution">
    <text evidence="1">The sequence shown here is derived from an EMBL/GenBank/DDBJ whole genome shotgun (WGS) entry which is preliminary data.</text>
</comment>
<name>A0ACB9KZ06_9MYRT</name>
<keyword evidence="2" id="KW-1185">Reference proteome</keyword>
<gene>
    <name evidence="1" type="ORF">MLD38_038104</name>
</gene>
<sequence>MASSLDNHPPPDGFCVRSSDGEEVLIMGEYFTLDDIAEEGDLQFEDGDVMVGVFGSDVYVDGVCADGIARDRSSVAGLVSEDSKPKLSLSRGDLDGSAEDFERRPQGLPSGAECVSEGSCVRVLEEGGAASDRSGFSVCDLVWVELEIHQWWPGQIADPSEDPSEKTASCSKKDLFLIAYFGDRSFSWHEASSLKPFVPSFSDAILHHNSEEFWNAVDCALVEFSTRVELGLACSCLAKNSHETMIQRNVVNGRTMKLSATRDGVDDFVSAQSFIPEKFLEHINLLARLPLGTVDKLELAVTKAQLLCIYRHNGHEQLPEAQDCQELMESGGGEGSSVQSSPLHKLRHNRNDISDLVRKETSLAELVGDPVKSLEEESPSQKKRRIQEPSISSCNEDRNKHISPAEEACRGQFTGSLASARIGNGESAQLNGFEVFVSDSGDIRFPEESSPDAWLEQIQFEATNALEVHEKPSEIYQPEDTSDSYWTDRIIKTNPQDQQCYNGGMPIHKLDRPASTVESPSSIDGDCMVVDENTPAELVLLFPSTGRFPCEVSLNKTLKMFGPLKESETRVDRKSRQSRVVFRKFGDAKAAFDSAQKYSIFGPVAVKYQLNCPISGSH</sequence>
<protein>
    <submittedName>
        <fullName evidence="1">Uncharacterized protein</fullName>
    </submittedName>
</protein>
<evidence type="ECO:0000313" key="2">
    <source>
        <dbReference type="Proteomes" id="UP001057402"/>
    </source>
</evidence>
<reference evidence="2" key="1">
    <citation type="journal article" date="2023" name="Front. Plant Sci.">
        <title>Chromosomal-level genome assembly of Melastoma candidum provides insights into trichome evolution.</title>
        <authorList>
            <person name="Zhong Y."/>
            <person name="Wu W."/>
            <person name="Sun C."/>
            <person name="Zou P."/>
            <person name="Liu Y."/>
            <person name="Dai S."/>
            <person name="Zhou R."/>
        </authorList>
    </citation>
    <scope>NUCLEOTIDE SEQUENCE [LARGE SCALE GENOMIC DNA]</scope>
</reference>
<accession>A0ACB9KZ06</accession>
<evidence type="ECO:0000313" key="1">
    <source>
        <dbReference type="EMBL" id="KAI4302348.1"/>
    </source>
</evidence>
<proteinExistence type="predicted"/>
<organism evidence="1 2">
    <name type="scientific">Melastoma candidum</name>
    <dbReference type="NCBI Taxonomy" id="119954"/>
    <lineage>
        <taxon>Eukaryota</taxon>
        <taxon>Viridiplantae</taxon>
        <taxon>Streptophyta</taxon>
        <taxon>Embryophyta</taxon>
        <taxon>Tracheophyta</taxon>
        <taxon>Spermatophyta</taxon>
        <taxon>Magnoliopsida</taxon>
        <taxon>eudicotyledons</taxon>
        <taxon>Gunneridae</taxon>
        <taxon>Pentapetalae</taxon>
        <taxon>rosids</taxon>
        <taxon>malvids</taxon>
        <taxon>Myrtales</taxon>
        <taxon>Melastomataceae</taxon>
        <taxon>Melastomatoideae</taxon>
        <taxon>Melastomateae</taxon>
        <taxon>Melastoma</taxon>
    </lineage>
</organism>
<dbReference type="EMBL" id="CM042891">
    <property type="protein sequence ID" value="KAI4302348.1"/>
    <property type="molecule type" value="Genomic_DNA"/>
</dbReference>
<dbReference type="Proteomes" id="UP001057402">
    <property type="component" value="Chromosome 12"/>
</dbReference>